<evidence type="ECO:0000256" key="4">
    <source>
        <dbReference type="ARBA" id="ARBA00022547"/>
    </source>
</evidence>
<dbReference type="Pfam" id="PF00430">
    <property type="entry name" value="ATP-synt_B"/>
    <property type="match status" value="1"/>
</dbReference>
<comment type="similarity">
    <text evidence="1 15 16">Belongs to the ATPase B chain family.</text>
</comment>
<comment type="subunit">
    <text evidence="13">F-type ATPases have 2 components, F(1) - the catalytic core - and F(0) - the membrane proton channel. F(1) has five subunits: alpha(3), beta(3), gamma(1), delta(1), epsilon(1). F(0) has four main subunits: a(1), b(2) and c(10-14). The alpha and beta chains form an alternating ring which encloses part of the gamma chain. F(1) is attached to F(0) by a central stalk formed by the gamma and epsilon chains, while a peripheral stalk is formed by the delta and b chains.</text>
</comment>
<keyword evidence="4 15" id="KW-0138">CF(0)</keyword>
<evidence type="ECO:0000256" key="2">
    <source>
        <dbReference type="ARBA" id="ARBA00022448"/>
    </source>
</evidence>
<dbReference type="EMBL" id="CP135137">
    <property type="protein sequence ID" value="WWR11371.1"/>
    <property type="molecule type" value="Genomic_DNA"/>
</dbReference>
<dbReference type="RefSeq" id="WP_100114845.1">
    <property type="nucleotide sequence ID" value="NZ_CP135137.1"/>
</dbReference>
<protein>
    <recommendedName>
        <fullName evidence="15">ATP synthase subunit b</fullName>
    </recommendedName>
    <alternativeName>
        <fullName evidence="15">ATP synthase F(0) sector subunit b</fullName>
    </alternativeName>
    <alternativeName>
        <fullName evidence="15">ATPase subunit I</fullName>
    </alternativeName>
    <alternativeName>
        <fullName evidence="15">F-type ATPase subunit b</fullName>
        <shortName evidence="15">F-ATPase subunit b</shortName>
    </alternativeName>
</protein>
<evidence type="ECO:0000256" key="10">
    <source>
        <dbReference type="ARBA" id="ARBA00023310"/>
    </source>
</evidence>
<evidence type="ECO:0000256" key="1">
    <source>
        <dbReference type="ARBA" id="ARBA00005513"/>
    </source>
</evidence>
<feature type="transmembrane region" description="Helical" evidence="15">
    <location>
        <begin position="6"/>
        <end position="28"/>
    </location>
</feature>
<evidence type="ECO:0000256" key="11">
    <source>
        <dbReference type="ARBA" id="ARBA00025198"/>
    </source>
</evidence>
<evidence type="ECO:0000313" key="17">
    <source>
        <dbReference type="EMBL" id="WWR11371.1"/>
    </source>
</evidence>
<dbReference type="InterPro" id="IPR050059">
    <property type="entry name" value="ATP_synthase_B_chain"/>
</dbReference>
<comment type="subunit">
    <text evidence="15">F-type ATPases have 2 components, F(1) - the catalytic core - and F(0) - the membrane proton channel. F(1) has five subunits: alpha(3), beta(3), gamma(1), delta(1), epsilon(1). F(0) has three main subunits: a(1), b(2) and c(10-14). The alpha and beta chains form an alternating ring which encloses part of the gamma chain. F(1) is attached to F(0) by a central stalk formed by the gamma and epsilon chains, while a peripheral stalk is formed by the delta and b chains.</text>
</comment>
<accession>A0ABZ2GYG8</accession>
<keyword evidence="5 15" id="KW-0812">Transmembrane</keyword>
<keyword evidence="2 15" id="KW-0813">Transport</keyword>
<evidence type="ECO:0000256" key="8">
    <source>
        <dbReference type="ARBA" id="ARBA00023065"/>
    </source>
</evidence>
<dbReference type="SUPFAM" id="SSF81573">
    <property type="entry name" value="F1F0 ATP synthase subunit B, membrane domain"/>
    <property type="match status" value="1"/>
</dbReference>
<evidence type="ECO:0000256" key="5">
    <source>
        <dbReference type="ARBA" id="ARBA00022692"/>
    </source>
</evidence>
<keyword evidence="7 15" id="KW-1133">Transmembrane helix</keyword>
<dbReference type="Gene3D" id="1.20.5.620">
    <property type="entry name" value="F1F0 ATP synthase subunit B, membrane domain"/>
    <property type="match status" value="1"/>
</dbReference>
<evidence type="ECO:0000256" key="6">
    <source>
        <dbReference type="ARBA" id="ARBA00022781"/>
    </source>
</evidence>
<reference evidence="17" key="1">
    <citation type="submission" date="2023-09" db="EMBL/GenBank/DDBJ databases">
        <title>Genomes of two closely related lineages of the louse Polyplax serrata with different host specificities.</title>
        <authorList>
            <person name="Martinu J."/>
            <person name="Tarabai H."/>
            <person name="Stefka J."/>
            <person name="Hypsa V."/>
        </authorList>
    </citation>
    <scope>NUCLEOTIDE SEQUENCE [LARGE SCALE GENOMIC DNA]</scope>
    <source>
        <strain evidence="17">98ZLc_SE</strain>
    </source>
</reference>
<evidence type="ECO:0000256" key="9">
    <source>
        <dbReference type="ARBA" id="ARBA00023136"/>
    </source>
</evidence>
<evidence type="ECO:0000256" key="16">
    <source>
        <dbReference type="RuleBase" id="RU003848"/>
    </source>
</evidence>
<comment type="function">
    <text evidence="11 15">F(1)F(0) ATP synthase produces ATP from ADP in the presence of a proton or sodium gradient. F-type ATPases consist of two structural domains, F(1) containing the extramembraneous catalytic core and F(0) containing the membrane proton channel, linked together by a central stalk and a peripheral stalk. During catalysis, ATP synthesis in the catalytic domain of F(1) is coupled via a rotary mechanism of the central stalk subunits to proton translocation.</text>
</comment>
<organism evidence="17 18">
    <name type="scientific">Candidatus Legionella polyplacis</name>
    <dbReference type="NCBI Taxonomy" id="2005262"/>
    <lineage>
        <taxon>Bacteria</taxon>
        <taxon>Pseudomonadati</taxon>
        <taxon>Pseudomonadota</taxon>
        <taxon>Gammaproteobacteria</taxon>
        <taxon>Legionellales</taxon>
        <taxon>Legionellaceae</taxon>
        <taxon>Legionella</taxon>
    </lineage>
</organism>
<dbReference type="PANTHER" id="PTHR33445">
    <property type="entry name" value="ATP SYNTHASE SUBUNIT B', CHLOROPLASTIC"/>
    <property type="match status" value="1"/>
</dbReference>
<keyword evidence="10 15" id="KW-0066">ATP synthesis</keyword>
<keyword evidence="9 15" id="KW-0472">Membrane</keyword>
<keyword evidence="8 15" id="KW-0406">Ion transport</keyword>
<evidence type="ECO:0000313" key="18">
    <source>
        <dbReference type="Proteomes" id="UP001368618"/>
    </source>
</evidence>
<evidence type="ECO:0000256" key="15">
    <source>
        <dbReference type="HAMAP-Rule" id="MF_01398"/>
    </source>
</evidence>
<keyword evidence="18" id="KW-1185">Reference proteome</keyword>
<gene>
    <name evidence="15" type="primary">atpF</name>
    <name evidence="17" type="ORF">RQL39_01585</name>
</gene>
<dbReference type="NCBIfam" id="NF004411">
    <property type="entry name" value="PRK05759.1-2"/>
    <property type="match status" value="1"/>
</dbReference>
<evidence type="ECO:0000256" key="3">
    <source>
        <dbReference type="ARBA" id="ARBA00022475"/>
    </source>
</evidence>
<dbReference type="InterPro" id="IPR028987">
    <property type="entry name" value="ATP_synth_B-like_membr_sf"/>
</dbReference>
<dbReference type="InterPro" id="IPR005864">
    <property type="entry name" value="ATP_synth_F0_bsu_bac"/>
</dbReference>
<keyword evidence="3 15" id="KW-1003">Cell membrane</keyword>
<comment type="function">
    <text evidence="12">Component of the F(0) channel, it forms part of the peripheral stalk, linking F(1) to F(0). The b'-subunit is a diverged and duplicated form of b found in plants and photosynthetic bacteria.</text>
</comment>
<proteinExistence type="inferred from homology"/>
<dbReference type="CDD" id="cd06503">
    <property type="entry name" value="ATP-synt_Fo_b"/>
    <property type="match status" value="1"/>
</dbReference>
<keyword evidence="6 15" id="KW-0375">Hydrogen ion transport</keyword>
<dbReference type="HAMAP" id="MF_01398">
    <property type="entry name" value="ATP_synth_b_bprime"/>
    <property type="match status" value="1"/>
</dbReference>
<name>A0ABZ2GYG8_9GAMM</name>
<evidence type="ECO:0000256" key="7">
    <source>
        <dbReference type="ARBA" id="ARBA00022989"/>
    </source>
</evidence>
<comment type="subcellular location">
    <subcellularLocation>
        <location evidence="15">Cell membrane</location>
        <topology evidence="15">Single-pass membrane protein</topology>
    </subcellularLocation>
    <subcellularLocation>
        <location evidence="14">Endomembrane system</location>
        <topology evidence="14">Single-pass membrane protein</topology>
    </subcellularLocation>
</comment>
<dbReference type="PANTHER" id="PTHR33445:SF1">
    <property type="entry name" value="ATP SYNTHASE SUBUNIT B"/>
    <property type="match status" value="1"/>
</dbReference>
<dbReference type="InterPro" id="IPR002146">
    <property type="entry name" value="ATP_synth_b/b'su_bac/chlpt"/>
</dbReference>
<dbReference type="Proteomes" id="UP001368618">
    <property type="component" value="Chromosome"/>
</dbReference>
<evidence type="ECO:0000256" key="12">
    <source>
        <dbReference type="ARBA" id="ARBA00025614"/>
    </source>
</evidence>
<sequence length="158" mass="18942">MKLDINLTFFIQIFVFILFVWFMMKFIWPPLEKIIEERKNKIIKDFSEAENNKKEWSFMKDQMILELEKAKEMSNIIINKANEKAFYLIEKAKKDAKNEANQYIKSAKEYLDKEVTNVKNELRKNFGSFVILAVEKIISREINKKDHEDLLNSLIKKI</sequence>
<dbReference type="NCBIfam" id="TIGR01144">
    <property type="entry name" value="ATP_synt_b"/>
    <property type="match status" value="1"/>
</dbReference>
<evidence type="ECO:0000256" key="14">
    <source>
        <dbReference type="ARBA" id="ARBA00037847"/>
    </source>
</evidence>
<evidence type="ECO:0000256" key="13">
    <source>
        <dbReference type="ARBA" id="ARBA00026054"/>
    </source>
</evidence>